<dbReference type="GO" id="GO:0009396">
    <property type="term" value="P:folic acid-containing compound biosynthetic process"/>
    <property type="evidence" value="ECO:0007669"/>
    <property type="project" value="TreeGrafter"/>
</dbReference>
<gene>
    <name evidence="6" type="ORF">ABLG96_17695</name>
</gene>
<dbReference type="EMBL" id="CP159218">
    <property type="protein sequence ID" value="XCG63023.1"/>
    <property type="molecule type" value="Genomic_DNA"/>
</dbReference>
<dbReference type="PANTHER" id="PTHR23407:SF1">
    <property type="entry name" value="5-FORMYLTETRAHYDROFOLATE CYCLO-LIGASE"/>
    <property type="match status" value="1"/>
</dbReference>
<keyword evidence="5" id="KW-0460">Magnesium</keyword>
<dbReference type="GO" id="GO:0046872">
    <property type="term" value="F:metal ion binding"/>
    <property type="evidence" value="ECO:0007669"/>
    <property type="project" value="UniProtKB-KW"/>
</dbReference>
<feature type="binding site" evidence="4">
    <location>
        <position position="67"/>
    </location>
    <ligand>
        <name>substrate</name>
    </ligand>
</feature>
<proteinExistence type="inferred from homology"/>
<feature type="binding site" evidence="4">
    <location>
        <position position="62"/>
    </location>
    <ligand>
        <name>substrate</name>
    </ligand>
</feature>
<dbReference type="InterPro" id="IPR002698">
    <property type="entry name" value="FTHF_cligase"/>
</dbReference>
<evidence type="ECO:0000256" key="1">
    <source>
        <dbReference type="ARBA" id="ARBA00010638"/>
    </source>
</evidence>
<reference evidence="6" key="1">
    <citation type="submission" date="2024-05" db="EMBL/GenBank/DDBJ databases">
        <authorList>
            <person name="Cai S.Y."/>
            <person name="Jin L.M."/>
            <person name="Li H.R."/>
        </authorList>
    </citation>
    <scope>NUCLEOTIDE SEQUENCE</scope>
    <source>
        <strain evidence="6">A5-74</strain>
    </source>
</reference>
<dbReference type="RefSeq" id="WP_353648638.1">
    <property type="nucleotide sequence ID" value="NZ_CP159218.1"/>
</dbReference>
<accession>A0AAU8DLH1</accession>
<comment type="catalytic activity">
    <reaction evidence="5">
        <text>(6S)-5-formyl-5,6,7,8-tetrahydrofolate + ATP = (6R)-5,10-methenyltetrahydrofolate + ADP + phosphate</text>
        <dbReference type="Rhea" id="RHEA:10488"/>
        <dbReference type="ChEBI" id="CHEBI:30616"/>
        <dbReference type="ChEBI" id="CHEBI:43474"/>
        <dbReference type="ChEBI" id="CHEBI:57455"/>
        <dbReference type="ChEBI" id="CHEBI:57457"/>
        <dbReference type="ChEBI" id="CHEBI:456216"/>
        <dbReference type="EC" id="6.3.3.2"/>
    </reaction>
</comment>
<evidence type="ECO:0000256" key="3">
    <source>
        <dbReference type="ARBA" id="ARBA00022840"/>
    </source>
</evidence>
<sequence>MVTPPAAPRPDERAGKDEWRRWALDCRRARSAAEIADARAAITDHLLRWPPLASATTVCTYLPLRTEPLGADLSEALHRQGRQVLVPVTVLDQPLRWAQYRPDGDRPLGVGRVPDPGPALLPAEQHQALLRVSLVLVPALLVAWDGTRLGRGGGHYDRSFARTALGSAAVRMTVVFDDELVDTLPDDPHDIRVTALVSPLAGVRMLPLR</sequence>
<dbReference type="PIRSF" id="PIRSF006806">
    <property type="entry name" value="FTHF_cligase"/>
    <property type="match status" value="1"/>
</dbReference>
<evidence type="ECO:0000256" key="4">
    <source>
        <dbReference type="PIRSR" id="PIRSR006806-1"/>
    </source>
</evidence>
<keyword evidence="3 4" id="KW-0067">ATP-binding</keyword>
<keyword evidence="6" id="KW-0436">Ligase</keyword>
<dbReference type="AlphaFoldDB" id="A0AAU8DLH1"/>
<dbReference type="EC" id="6.3.3.2" evidence="5"/>
<feature type="binding site" evidence="4">
    <location>
        <begin position="16"/>
        <end position="20"/>
    </location>
    <ligand>
        <name>ATP</name>
        <dbReference type="ChEBI" id="CHEBI:30616"/>
    </ligand>
</feature>
<protein>
    <recommendedName>
        <fullName evidence="5">5-formyltetrahydrofolate cyclo-ligase</fullName>
        <ecNumber evidence="5">6.3.3.2</ecNumber>
    </recommendedName>
</protein>
<keyword evidence="2 4" id="KW-0547">Nucleotide-binding</keyword>
<dbReference type="InterPro" id="IPR024185">
    <property type="entry name" value="FTHF_cligase-like_sf"/>
</dbReference>
<feature type="binding site" evidence="4">
    <location>
        <begin position="148"/>
        <end position="156"/>
    </location>
    <ligand>
        <name>ATP</name>
        <dbReference type="ChEBI" id="CHEBI:30616"/>
    </ligand>
</feature>
<evidence type="ECO:0000256" key="5">
    <source>
        <dbReference type="RuleBase" id="RU361279"/>
    </source>
</evidence>
<dbReference type="Pfam" id="PF01812">
    <property type="entry name" value="5-FTHF_cyc-lig"/>
    <property type="match status" value="1"/>
</dbReference>
<dbReference type="SUPFAM" id="SSF100950">
    <property type="entry name" value="NagB/RpiA/CoA transferase-like"/>
    <property type="match status" value="1"/>
</dbReference>
<comment type="cofactor">
    <cofactor evidence="5">
        <name>Mg(2+)</name>
        <dbReference type="ChEBI" id="CHEBI:18420"/>
    </cofactor>
</comment>
<dbReference type="NCBIfam" id="TIGR02727">
    <property type="entry name" value="MTHFS_bact"/>
    <property type="match status" value="1"/>
</dbReference>
<dbReference type="Gene3D" id="3.40.50.10420">
    <property type="entry name" value="NagB/RpiA/CoA transferase-like"/>
    <property type="match status" value="1"/>
</dbReference>
<name>A0AAU8DLH1_9ACTN</name>
<keyword evidence="5" id="KW-0479">Metal-binding</keyword>
<dbReference type="GO" id="GO:0030272">
    <property type="term" value="F:5-formyltetrahydrofolate cyclo-ligase activity"/>
    <property type="evidence" value="ECO:0007669"/>
    <property type="project" value="UniProtKB-EC"/>
</dbReference>
<dbReference type="InterPro" id="IPR037171">
    <property type="entry name" value="NagB/RpiA_transferase-like"/>
</dbReference>
<evidence type="ECO:0000313" key="6">
    <source>
        <dbReference type="EMBL" id="XCG63023.1"/>
    </source>
</evidence>
<evidence type="ECO:0000256" key="2">
    <source>
        <dbReference type="ARBA" id="ARBA00022741"/>
    </source>
</evidence>
<dbReference type="PANTHER" id="PTHR23407">
    <property type="entry name" value="ATPASE INHIBITOR/5-FORMYLTETRAHYDROFOLATE CYCLO-LIGASE"/>
    <property type="match status" value="1"/>
</dbReference>
<comment type="similarity">
    <text evidence="1 5">Belongs to the 5-formyltetrahydrofolate cyclo-ligase family.</text>
</comment>
<organism evidence="6">
    <name type="scientific">Nakamurella sp. A5-74</name>
    <dbReference type="NCBI Taxonomy" id="3158264"/>
    <lineage>
        <taxon>Bacteria</taxon>
        <taxon>Bacillati</taxon>
        <taxon>Actinomycetota</taxon>
        <taxon>Actinomycetes</taxon>
        <taxon>Nakamurellales</taxon>
        <taxon>Nakamurellaceae</taxon>
        <taxon>Nakamurella</taxon>
    </lineage>
</organism>
<dbReference type="GO" id="GO:0035999">
    <property type="term" value="P:tetrahydrofolate interconversion"/>
    <property type="evidence" value="ECO:0007669"/>
    <property type="project" value="TreeGrafter"/>
</dbReference>
<dbReference type="GO" id="GO:0005524">
    <property type="term" value="F:ATP binding"/>
    <property type="evidence" value="ECO:0007669"/>
    <property type="project" value="UniProtKB-KW"/>
</dbReference>